<dbReference type="PROSITE" id="PS00076">
    <property type="entry name" value="PYRIDINE_REDOX_1"/>
    <property type="match status" value="1"/>
</dbReference>
<dbReference type="EC" id="1.8.1.9" evidence="2"/>
<keyword evidence="6" id="KW-0712">Selenocysteine</keyword>
<feature type="domain" description="Pyridine nucleotide-disulphide oxidoreductase dimerisation" evidence="14">
    <location>
        <begin position="383"/>
        <end position="494"/>
    </location>
</feature>
<dbReference type="Proteomes" id="UP000538817">
    <property type="component" value="Unassembled WGS sequence"/>
</dbReference>
<name>A0A7K6ZHC6_9AVES</name>
<feature type="non-terminal residue" evidence="16">
    <location>
        <position position="510"/>
    </location>
</feature>
<dbReference type="Gene3D" id="3.50.50.60">
    <property type="entry name" value="FAD/NAD(P)-binding domain"/>
    <property type="match status" value="2"/>
</dbReference>
<feature type="binding site" evidence="11">
    <location>
        <position position="347"/>
    </location>
    <ligand>
        <name>FAD</name>
        <dbReference type="ChEBI" id="CHEBI:57692"/>
    </ligand>
</feature>
<dbReference type="GO" id="GO:0004791">
    <property type="term" value="F:thioredoxin-disulfide reductase (NADPH) activity"/>
    <property type="evidence" value="ECO:0007669"/>
    <property type="project" value="UniProtKB-EC"/>
</dbReference>
<dbReference type="GO" id="GO:0050660">
    <property type="term" value="F:flavin adenine dinucleotide binding"/>
    <property type="evidence" value="ECO:0007669"/>
    <property type="project" value="InterPro"/>
</dbReference>
<keyword evidence="11" id="KW-0520">NAD</keyword>
<comment type="cofactor">
    <cofactor evidence="11">
        <name>FAD</name>
        <dbReference type="ChEBI" id="CHEBI:57692"/>
    </cofactor>
    <text evidence="11">Binds 1 FAD per subunit.</text>
</comment>
<dbReference type="EMBL" id="VZSG01000054">
    <property type="protein sequence ID" value="NWX83310.1"/>
    <property type="molecule type" value="Genomic_DNA"/>
</dbReference>
<dbReference type="InterPro" id="IPR023753">
    <property type="entry name" value="FAD/NAD-binding_dom"/>
</dbReference>
<dbReference type="PANTHER" id="PTHR42737">
    <property type="entry name" value="GLUTATHIONE REDUCTASE"/>
    <property type="match status" value="1"/>
</dbReference>
<dbReference type="InterPro" id="IPR036188">
    <property type="entry name" value="FAD/NAD-bd_sf"/>
</dbReference>
<gene>
    <name evidence="16" type="primary">Txnrd2</name>
    <name evidence="16" type="ORF">NOTPEN_R07484</name>
</gene>
<dbReference type="GO" id="GO:0004362">
    <property type="term" value="F:glutathione-disulfide reductase (NADPH) activity"/>
    <property type="evidence" value="ECO:0007669"/>
    <property type="project" value="TreeGrafter"/>
</dbReference>
<evidence type="ECO:0000313" key="16">
    <source>
        <dbReference type="EMBL" id="NWX83310.1"/>
    </source>
</evidence>
<evidence type="ECO:0000256" key="5">
    <source>
        <dbReference type="ARBA" id="ARBA00022857"/>
    </source>
</evidence>
<dbReference type="GO" id="GO:0005829">
    <property type="term" value="C:cytosol"/>
    <property type="evidence" value="ECO:0007669"/>
    <property type="project" value="TreeGrafter"/>
</dbReference>
<evidence type="ECO:0000259" key="14">
    <source>
        <dbReference type="Pfam" id="PF02852"/>
    </source>
</evidence>
<dbReference type="InterPro" id="IPR046952">
    <property type="entry name" value="GSHR/TRXR-like"/>
</dbReference>
<feature type="domain" description="FAD/NAD(P)-binding" evidence="15">
    <location>
        <begin position="5"/>
        <end position="363"/>
    </location>
</feature>
<evidence type="ECO:0000259" key="15">
    <source>
        <dbReference type="Pfam" id="PF07992"/>
    </source>
</evidence>
<keyword evidence="7 13" id="KW-0560">Oxidoreductase</keyword>
<proteinExistence type="inferred from homology"/>
<evidence type="ECO:0000256" key="13">
    <source>
        <dbReference type="RuleBase" id="RU003691"/>
    </source>
</evidence>
<dbReference type="SUPFAM" id="SSF51971">
    <property type="entry name" value="Nucleotide-binding domain"/>
    <property type="match status" value="1"/>
</dbReference>
<organism evidence="16 17">
    <name type="scientific">Nothoprocta pentlandii</name>
    <dbReference type="NCBI Taxonomy" id="2585814"/>
    <lineage>
        <taxon>Eukaryota</taxon>
        <taxon>Metazoa</taxon>
        <taxon>Chordata</taxon>
        <taxon>Craniata</taxon>
        <taxon>Vertebrata</taxon>
        <taxon>Euteleostomi</taxon>
        <taxon>Archelosauria</taxon>
        <taxon>Archosauria</taxon>
        <taxon>Dinosauria</taxon>
        <taxon>Saurischia</taxon>
        <taxon>Theropoda</taxon>
        <taxon>Coelurosauria</taxon>
        <taxon>Aves</taxon>
        <taxon>Palaeognathae</taxon>
        <taxon>Tinamiformes</taxon>
        <taxon>Tinamidae</taxon>
        <taxon>Nothoprocta</taxon>
    </lineage>
</organism>
<dbReference type="PIRSF" id="PIRSF000350">
    <property type="entry name" value="Mercury_reductase_MerA"/>
    <property type="match status" value="1"/>
</dbReference>
<dbReference type="Pfam" id="PF07992">
    <property type="entry name" value="Pyr_redox_2"/>
    <property type="match status" value="1"/>
</dbReference>
<keyword evidence="9 13" id="KW-0676">Redox-active center</keyword>
<feature type="non-terminal residue" evidence="16">
    <location>
        <position position="1"/>
    </location>
</feature>
<keyword evidence="4 11" id="KW-0274">FAD</keyword>
<evidence type="ECO:0000256" key="9">
    <source>
        <dbReference type="ARBA" id="ARBA00023284"/>
    </source>
</evidence>
<dbReference type="InterPro" id="IPR016156">
    <property type="entry name" value="FAD/NAD-linked_Rdtase_dimer_sf"/>
</dbReference>
<dbReference type="InterPro" id="IPR006338">
    <property type="entry name" value="Thioredoxin/glutathione_Rdtase"/>
</dbReference>
<evidence type="ECO:0000256" key="6">
    <source>
        <dbReference type="ARBA" id="ARBA00022933"/>
    </source>
</evidence>
<dbReference type="AlphaFoldDB" id="A0A7K6ZHC6"/>
<evidence type="ECO:0000256" key="1">
    <source>
        <dbReference type="ARBA" id="ARBA00007532"/>
    </source>
</evidence>
<keyword evidence="11" id="KW-0547">Nucleotide-binding</keyword>
<dbReference type="GO" id="GO:0034599">
    <property type="term" value="P:cellular response to oxidative stress"/>
    <property type="evidence" value="ECO:0007669"/>
    <property type="project" value="TreeGrafter"/>
</dbReference>
<dbReference type="PANTHER" id="PTHR42737:SF7">
    <property type="entry name" value="THIOREDOXIN-DISULFIDE REDUCTASE"/>
    <property type="match status" value="1"/>
</dbReference>
<evidence type="ECO:0000256" key="2">
    <source>
        <dbReference type="ARBA" id="ARBA00012610"/>
    </source>
</evidence>
<evidence type="ECO:0000256" key="12">
    <source>
        <dbReference type="PIRSR" id="PIRSR000350-4"/>
    </source>
</evidence>
<protein>
    <recommendedName>
        <fullName evidence="2">thioredoxin-disulfide reductase (NADPH)</fullName>
        <ecNumber evidence="2">1.8.1.9</ecNumber>
    </recommendedName>
</protein>
<comment type="caution">
    <text evidence="16">The sequence shown here is derived from an EMBL/GenBank/DDBJ whole genome shotgun (WGS) entry which is preliminary data.</text>
</comment>
<dbReference type="NCBIfam" id="TIGR01438">
    <property type="entry name" value="TGR"/>
    <property type="match status" value="1"/>
</dbReference>
<keyword evidence="8" id="KW-1015">Disulfide bond</keyword>
<dbReference type="PRINTS" id="PR00368">
    <property type="entry name" value="FADPNR"/>
</dbReference>
<dbReference type="FunFam" id="3.30.390.30:FF:000004">
    <property type="entry name" value="Thioredoxin reductase 1, cytoplasmic"/>
    <property type="match status" value="1"/>
</dbReference>
<feature type="active site" description="Proton acceptor" evidence="10">
    <location>
        <position position="485"/>
    </location>
</feature>
<keyword evidence="3 13" id="KW-0285">Flavoprotein</keyword>
<keyword evidence="17" id="KW-1185">Reference proteome</keyword>
<evidence type="ECO:0000256" key="3">
    <source>
        <dbReference type="ARBA" id="ARBA00022630"/>
    </source>
</evidence>
<dbReference type="GO" id="GO:0005739">
    <property type="term" value="C:mitochondrion"/>
    <property type="evidence" value="ECO:0007669"/>
    <property type="project" value="TreeGrafter"/>
</dbReference>
<evidence type="ECO:0000256" key="7">
    <source>
        <dbReference type="ARBA" id="ARBA00023002"/>
    </source>
</evidence>
<evidence type="ECO:0000256" key="10">
    <source>
        <dbReference type="PIRSR" id="PIRSR000350-2"/>
    </source>
</evidence>
<feature type="binding site" evidence="11">
    <location>
        <position position="60"/>
    </location>
    <ligand>
        <name>FAD</name>
        <dbReference type="ChEBI" id="CHEBI:57692"/>
    </ligand>
</feature>
<dbReference type="InterPro" id="IPR004099">
    <property type="entry name" value="Pyr_nucl-diS_OxRdtase_dimer"/>
</dbReference>
<dbReference type="GO" id="GO:0006749">
    <property type="term" value="P:glutathione metabolic process"/>
    <property type="evidence" value="ECO:0007669"/>
    <property type="project" value="TreeGrafter"/>
</dbReference>
<dbReference type="SUPFAM" id="SSF55424">
    <property type="entry name" value="FAD/NAD-linked reductases, dimerisation (C-terminal) domain"/>
    <property type="match status" value="1"/>
</dbReference>
<dbReference type="InterPro" id="IPR012999">
    <property type="entry name" value="Pyr_OxRdtase_I_AS"/>
</dbReference>
<feature type="disulfide bond" description="Redox-active" evidence="12">
    <location>
        <begin position="51"/>
        <end position="56"/>
    </location>
</feature>
<evidence type="ECO:0000256" key="11">
    <source>
        <dbReference type="PIRSR" id="PIRSR000350-3"/>
    </source>
</evidence>
<keyword evidence="5" id="KW-0521">NADP</keyword>
<dbReference type="FunFam" id="3.50.50.60:FF:000190">
    <property type="entry name" value="Thioredoxin reductase"/>
    <property type="match status" value="1"/>
</dbReference>
<evidence type="ECO:0000256" key="4">
    <source>
        <dbReference type="ARBA" id="ARBA00022827"/>
    </source>
</evidence>
<sequence length="510" mass="55677">GRNEYDLLVIGGGSGGLACAKEAAQFGRKVAVLDYVEPSPQGTQWGLGGTCVNVGCIPKKLMHQAALLGSALKDAQHYGWNISQPVQHTWSVMAQAVQNYVKSLNWGHRVQLQDKKVKYFNIKGSFSDPHTIRGLTKAGKEIVITAEKIVIATGGRPKYPTHIAGALEYGITSDDLFWLKESPGRTLPVCLLLLHLYEDVVCISLTDISPDVSLECAGFLTGIGLDTTVMIRSIPLRGFDQVSTKHQMSSLVAEHMESYGTKFLKKCIPSKVEKLESNKLKVTWKNTDLGTEESDSFDTVMWAVGRVPDTKTLNLETVGVKTNPETGKIIVDASEATSVPHIYAVGDITEGRPELTPTAIAAGKLLARRLFGQSSELMDYDNVPTTVFTPLEYGCVGLSEEKAVQCYGSDNIEVYHAYYKPLEFTVAERDATQCYIKMVCLREREQRILGLHFIGPNAGEVIQGFALGIKCGATYAQLMKTIGIHPTCAEEITKLHITKRSGLDATVTGC</sequence>
<dbReference type="SUPFAM" id="SSF51905">
    <property type="entry name" value="FAD/NAD(P)-binding domain"/>
    <property type="match status" value="1"/>
</dbReference>
<evidence type="ECO:0000256" key="8">
    <source>
        <dbReference type="ARBA" id="ARBA00023157"/>
    </source>
</evidence>
<dbReference type="PRINTS" id="PR00411">
    <property type="entry name" value="PNDRDTASEI"/>
</dbReference>
<evidence type="ECO:0000313" key="17">
    <source>
        <dbReference type="Proteomes" id="UP000538817"/>
    </source>
</evidence>
<feature type="binding site" evidence="11">
    <location>
        <position position="124"/>
    </location>
    <ligand>
        <name>FAD</name>
        <dbReference type="ChEBI" id="CHEBI:57692"/>
    </ligand>
</feature>
<dbReference type="Pfam" id="PF02852">
    <property type="entry name" value="Pyr_redox_dim"/>
    <property type="match status" value="1"/>
</dbReference>
<accession>A0A7K6ZHC6</accession>
<feature type="binding site" evidence="11">
    <location>
        <position position="305"/>
    </location>
    <ligand>
        <name>NAD(+)</name>
        <dbReference type="ChEBI" id="CHEBI:57540"/>
    </ligand>
</feature>
<dbReference type="InterPro" id="IPR001100">
    <property type="entry name" value="Pyr_nuc-diS_OxRdtase"/>
</dbReference>
<dbReference type="GO" id="GO:0045454">
    <property type="term" value="P:cell redox homeostasis"/>
    <property type="evidence" value="ECO:0007669"/>
    <property type="project" value="InterPro"/>
</dbReference>
<comment type="similarity">
    <text evidence="1 13">Belongs to the class-I pyridine nucleotide-disulfide oxidoreductase family.</text>
</comment>
<reference evidence="16 17" key="1">
    <citation type="submission" date="2019-09" db="EMBL/GenBank/DDBJ databases">
        <title>Bird 10,000 Genomes (B10K) Project - Family phase.</title>
        <authorList>
            <person name="Zhang G."/>
        </authorList>
    </citation>
    <scope>NUCLEOTIDE SEQUENCE [LARGE SCALE GENOMIC DNA]</scope>
    <source>
        <strain evidence="16">B10K-MSB-04</strain>
    </source>
</reference>